<keyword evidence="3" id="KW-1185">Reference proteome</keyword>
<evidence type="ECO:0008006" key="4">
    <source>
        <dbReference type="Google" id="ProtNLM"/>
    </source>
</evidence>
<feature type="compositionally biased region" description="Polar residues" evidence="1">
    <location>
        <begin position="270"/>
        <end position="279"/>
    </location>
</feature>
<feature type="region of interest" description="Disordered" evidence="1">
    <location>
        <begin position="642"/>
        <end position="903"/>
    </location>
</feature>
<feature type="compositionally biased region" description="Basic and acidic residues" evidence="1">
    <location>
        <begin position="664"/>
        <end position="673"/>
    </location>
</feature>
<comment type="caution">
    <text evidence="2">The sequence shown here is derived from an EMBL/GenBank/DDBJ whole genome shotgun (WGS) entry which is preliminary data.</text>
</comment>
<protein>
    <recommendedName>
        <fullName evidence="4">LPXTG-motif cell wall anchor domain protein</fullName>
    </recommendedName>
</protein>
<feature type="compositionally biased region" description="Low complexity" evidence="1">
    <location>
        <begin position="406"/>
        <end position="419"/>
    </location>
</feature>
<feature type="compositionally biased region" description="Polar residues" evidence="1">
    <location>
        <begin position="323"/>
        <end position="351"/>
    </location>
</feature>
<feature type="compositionally biased region" description="Polar residues" evidence="1">
    <location>
        <begin position="768"/>
        <end position="798"/>
    </location>
</feature>
<feature type="compositionally biased region" description="Low complexity" evidence="1">
    <location>
        <begin position="99"/>
        <end position="125"/>
    </location>
</feature>
<feature type="compositionally biased region" description="Basic and acidic residues" evidence="1">
    <location>
        <begin position="1"/>
        <end position="10"/>
    </location>
</feature>
<dbReference type="RefSeq" id="XP_066651574.1">
    <property type="nucleotide sequence ID" value="XM_066793861.1"/>
</dbReference>
<reference evidence="2 3" key="1">
    <citation type="submission" date="2024-04" db="EMBL/GenBank/DDBJ databases">
        <title>Phyllosticta paracitricarpa is synonymous to the EU quarantine fungus P. citricarpa based on phylogenomic analyses.</title>
        <authorList>
            <consortium name="Lawrence Berkeley National Laboratory"/>
            <person name="Van ingen-buijs V.A."/>
            <person name="Van westerhoven A.C."/>
            <person name="Haridas S."/>
            <person name="Skiadas P."/>
            <person name="Martin F."/>
            <person name="Groenewald J.Z."/>
            <person name="Crous P.W."/>
            <person name="Seidl M.F."/>
        </authorList>
    </citation>
    <scope>NUCLEOTIDE SEQUENCE [LARGE SCALE GENOMIC DNA]</scope>
    <source>
        <strain evidence="2 3">CPC 17464</strain>
    </source>
</reference>
<gene>
    <name evidence="2" type="ORF">J3D65DRAFT_127541</name>
</gene>
<feature type="compositionally biased region" description="Polar residues" evidence="1">
    <location>
        <begin position="195"/>
        <end position="205"/>
    </location>
</feature>
<accession>A0ABR1LD07</accession>
<feature type="compositionally biased region" description="Polar residues" evidence="1">
    <location>
        <begin position="806"/>
        <end position="836"/>
    </location>
</feature>
<proteinExistence type="predicted"/>
<feature type="region of interest" description="Disordered" evidence="1">
    <location>
        <begin position="1"/>
        <end position="475"/>
    </location>
</feature>
<evidence type="ECO:0000313" key="3">
    <source>
        <dbReference type="Proteomes" id="UP001360953"/>
    </source>
</evidence>
<feature type="compositionally biased region" description="Basic and acidic residues" evidence="1">
    <location>
        <begin position="452"/>
        <end position="461"/>
    </location>
</feature>
<evidence type="ECO:0000313" key="2">
    <source>
        <dbReference type="EMBL" id="KAK7531750.1"/>
    </source>
</evidence>
<dbReference type="Proteomes" id="UP001360953">
    <property type="component" value="Unassembled WGS sequence"/>
</dbReference>
<sequence length="903" mass="97339">MDDAHAKPERPQPPARSSSLRRLLRATSSSSRSSPSPSPASPRSSLSSPQPRLDPRTPPSGFASLQDLPRRLLNQGNSASRHRFSQEHRQPTPSTLRNSSPLTQSSTPSSTRPSRLTVPPSSSSRNSPADATPPSRRSLLSPGPRRPHTSLGANGIATSNGPPAALLTRRKSNNVLRVSHPSPRVPSASAVISPDTPTFTSSYQNYKLARKASQAALAQQPDKPTPLSGRVKSLPVSRATSPLPHVNRRRSISGLMDSDNQSDYDFACSHNGQPEQSKAGSGAEKPSNSEDLFLNIAQDSPQQDGDDDTVKLERRKSRIARLTRQSLSVNSLDRSATESDANTPTLETRMQSHYRRVSQLPSPSYRAPLSAREPPSGVTASFPADNSRVRSFGLSGRSREEEALQGRRSSIGDGIRSGSTASNNKYRYSSIGYTQRQTQPSASLESSPEITSRQERPEKQATNDGSDSLESTTAVSTIWDELDDLKSRIKKMELTGRIPPSSGAAMMNGVESVSRPRTATTQATSVILSPKQAKRSVAGASPPETTVSGAVAGAAAASHPLLHSALAKCKDQIGPALYRVLENTATEALELAAMTGNAGQSSAVSVASGVQSSDRQLRRKADNMCRNLTDLCIAICDSTQSVKSPPLKSPAMVVSSRRRSLHINGDRDEKEYHQPISRAGSAEPDGEMARNSPSRALHRIEARRASTLLGNQTGSAGNSPREGTDRDRTTPTQQSGKYQPRSGSSLLRPRRATVTNDDAPNQEEETSNLRVPSRASTDFVQRNTNNRNRLSREYTSNVPLPDGASSVAQLHTSTSLRRSGTVATEQPSVQQPSSSGLLFRDRGERKYTPPSNEAPRYTDGYGSDERRQRLGLYSSSTPRTPTASSLPFGGRSLSLSRRLRQDT</sequence>
<feature type="compositionally biased region" description="Polar residues" evidence="1">
    <location>
        <begin position="462"/>
        <end position="475"/>
    </location>
</feature>
<evidence type="ECO:0000256" key="1">
    <source>
        <dbReference type="SAM" id="MobiDB-lite"/>
    </source>
</evidence>
<dbReference type="GeneID" id="92026767"/>
<dbReference type="EMBL" id="JBBPEH010000012">
    <property type="protein sequence ID" value="KAK7531750.1"/>
    <property type="molecule type" value="Genomic_DNA"/>
</dbReference>
<feature type="compositionally biased region" description="Low complexity" evidence="1">
    <location>
        <begin position="15"/>
        <end position="51"/>
    </location>
</feature>
<organism evidence="2 3">
    <name type="scientific">Phyllosticta citribraziliensis</name>
    <dbReference type="NCBI Taxonomy" id="989973"/>
    <lineage>
        <taxon>Eukaryota</taxon>
        <taxon>Fungi</taxon>
        <taxon>Dikarya</taxon>
        <taxon>Ascomycota</taxon>
        <taxon>Pezizomycotina</taxon>
        <taxon>Dothideomycetes</taxon>
        <taxon>Dothideomycetes incertae sedis</taxon>
        <taxon>Botryosphaeriales</taxon>
        <taxon>Phyllostictaceae</taxon>
        <taxon>Phyllosticta</taxon>
    </lineage>
</organism>
<feature type="compositionally biased region" description="Low complexity" evidence="1">
    <location>
        <begin position="874"/>
        <end position="896"/>
    </location>
</feature>
<name>A0ABR1LD07_9PEZI</name>
<feature type="compositionally biased region" description="Polar residues" evidence="1">
    <location>
        <begin position="420"/>
        <end position="451"/>
    </location>
</feature>
<feature type="compositionally biased region" description="Polar residues" evidence="1">
    <location>
        <begin position="708"/>
        <end position="718"/>
    </location>
</feature>
<feature type="compositionally biased region" description="Low complexity" evidence="1">
    <location>
        <begin position="133"/>
        <end position="143"/>
    </location>
</feature>